<gene>
    <name evidence="4" type="ORF">ACFO9E_33705</name>
</gene>
<evidence type="ECO:0000313" key="5">
    <source>
        <dbReference type="Proteomes" id="UP001595993"/>
    </source>
</evidence>
<dbReference type="PANTHER" id="PTHR34069:SF2">
    <property type="entry name" value="BETA-KETOACYL-[ACYL-CARRIER-PROTEIN] SYNTHASE III"/>
    <property type="match status" value="1"/>
</dbReference>
<dbReference type="EMBL" id="JBHSFE010000038">
    <property type="protein sequence ID" value="MFC4612668.1"/>
    <property type="molecule type" value="Genomic_DNA"/>
</dbReference>
<keyword evidence="1" id="KW-0808">Transferase</keyword>
<evidence type="ECO:0000256" key="2">
    <source>
        <dbReference type="ARBA" id="ARBA00023315"/>
    </source>
</evidence>
<organism evidence="4 5">
    <name type="scientific">Streptomyces maoxianensis</name>
    <dbReference type="NCBI Taxonomy" id="1459942"/>
    <lineage>
        <taxon>Bacteria</taxon>
        <taxon>Bacillati</taxon>
        <taxon>Actinomycetota</taxon>
        <taxon>Actinomycetes</taxon>
        <taxon>Kitasatosporales</taxon>
        <taxon>Streptomycetaceae</taxon>
        <taxon>Streptomyces</taxon>
    </lineage>
</organism>
<dbReference type="CDD" id="cd00827">
    <property type="entry name" value="init_cond_enzymes"/>
    <property type="match status" value="1"/>
</dbReference>
<keyword evidence="2" id="KW-0012">Acyltransferase</keyword>
<accession>A0ABV9GHQ1</accession>
<sequence length="346" mass="36684">MEVADVYVSGVGLHLPRRMPVAEVAERGLADWRTIRRTGMRSVCVADRSGPEMAVEAAKEALRAADAAPADIGLVLHASTWFQGHDLWAPASYVQREAVGNNCLSMHVGQLSNGGMAALELAVPQLQAGSGPHSVLITTGDRFCLPGFDRWHTDPGTVCGDGGTAIVLSRAGGFARLRSLVTVSDPTLEGMGRGDDDFAPAPLGARSPISVAASRDHLVREVGLTNLLERLQSGQRASFDRALDESGTKAAHVSWFVLPNLGRPKMDAQFFQVLDIEPERSTWSWGSEVGHLGAGDPFAGLAHLVRSRALSPGQFCVLASAGGGFAWSVAVLEIVEEPPASWHIGD</sequence>
<dbReference type="InterPro" id="IPR013747">
    <property type="entry name" value="ACP_syn_III_C"/>
</dbReference>
<feature type="domain" description="Beta-ketoacyl-[acyl-carrier-protein] synthase III C-terminal" evidence="3">
    <location>
        <begin position="243"/>
        <end position="334"/>
    </location>
</feature>
<keyword evidence="5" id="KW-1185">Reference proteome</keyword>
<evidence type="ECO:0000313" key="4">
    <source>
        <dbReference type="EMBL" id="MFC4612668.1"/>
    </source>
</evidence>
<evidence type="ECO:0000259" key="3">
    <source>
        <dbReference type="Pfam" id="PF08541"/>
    </source>
</evidence>
<proteinExistence type="predicted"/>
<dbReference type="InterPro" id="IPR016039">
    <property type="entry name" value="Thiolase-like"/>
</dbReference>
<comment type="caution">
    <text evidence="4">The sequence shown here is derived from an EMBL/GenBank/DDBJ whole genome shotgun (WGS) entry which is preliminary data.</text>
</comment>
<name>A0ABV9GHQ1_9ACTN</name>
<dbReference type="SUPFAM" id="SSF53901">
    <property type="entry name" value="Thiolase-like"/>
    <property type="match status" value="1"/>
</dbReference>
<dbReference type="PANTHER" id="PTHR34069">
    <property type="entry name" value="3-OXOACYL-[ACYL-CARRIER-PROTEIN] SYNTHASE 3"/>
    <property type="match status" value="1"/>
</dbReference>
<dbReference type="Pfam" id="PF08541">
    <property type="entry name" value="ACP_syn_III_C"/>
    <property type="match status" value="1"/>
</dbReference>
<evidence type="ECO:0000256" key="1">
    <source>
        <dbReference type="ARBA" id="ARBA00022679"/>
    </source>
</evidence>
<dbReference type="Proteomes" id="UP001595993">
    <property type="component" value="Unassembled WGS sequence"/>
</dbReference>
<reference evidence="5" key="1">
    <citation type="journal article" date="2019" name="Int. J. Syst. Evol. Microbiol.">
        <title>The Global Catalogue of Microorganisms (GCM) 10K type strain sequencing project: providing services to taxonomists for standard genome sequencing and annotation.</title>
        <authorList>
            <consortium name="The Broad Institute Genomics Platform"/>
            <consortium name="The Broad Institute Genome Sequencing Center for Infectious Disease"/>
            <person name="Wu L."/>
            <person name="Ma J."/>
        </authorList>
    </citation>
    <scope>NUCLEOTIDE SEQUENCE [LARGE SCALE GENOMIC DNA]</scope>
    <source>
        <strain evidence="5">CGMCC 4.7139</strain>
    </source>
</reference>
<protein>
    <submittedName>
        <fullName evidence="4">Ketoacyl-ACP synthase III family protein</fullName>
    </submittedName>
</protein>
<dbReference type="Gene3D" id="3.40.47.10">
    <property type="match status" value="2"/>
</dbReference>
<dbReference type="RefSeq" id="WP_381202982.1">
    <property type="nucleotide sequence ID" value="NZ_JBHSFE010000038.1"/>
</dbReference>